<reference evidence="1" key="1">
    <citation type="submission" date="2016-10" db="EMBL/GenBank/DDBJ databases">
        <title>Sequence of Gallionella enrichment culture.</title>
        <authorList>
            <person name="Poehlein A."/>
            <person name="Muehling M."/>
            <person name="Daniel R."/>
        </authorList>
    </citation>
    <scope>NUCLEOTIDE SEQUENCE</scope>
</reference>
<dbReference type="SUPFAM" id="SSF48452">
    <property type="entry name" value="TPR-like"/>
    <property type="match status" value="1"/>
</dbReference>
<dbReference type="EMBL" id="MLJW01000007">
    <property type="protein sequence ID" value="OIR16177.1"/>
    <property type="molecule type" value="Genomic_DNA"/>
</dbReference>
<dbReference type="PROSITE" id="PS51257">
    <property type="entry name" value="PROKAR_LIPOPROTEIN"/>
    <property type="match status" value="1"/>
</dbReference>
<organism evidence="1">
    <name type="scientific">mine drainage metagenome</name>
    <dbReference type="NCBI Taxonomy" id="410659"/>
    <lineage>
        <taxon>unclassified sequences</taxon>
        <taxon>metagenomes</taxon>
        <taxon>ecological metagenomes</taxon>
    </lineage>
</organism>
<sequence>MSGCRNALLGVVVIGLLSGCQALNSCDECWWYNRTASHKLSKGVENYEDGNYIASVEALNNVLQTKLADRDDKVSAYKYIAFIHCVSGREKMCYDAFRKALLLNPNFELTPAEAGHPVWGPVFRSAKAKFKKIN</sequence>
<proteinExistence type="predicted"/>
<comment type="caution">
    <text evidence="1">The sequence shown here is derived from an EMBL/GenBank/DDBJ whole genome shotgun (WGS) entry which is preliminary data.</text>
</comment>
<evidence type="ECO:0000313" key="1">
    <source>
        <dbReference type="EMBL" id="OIR16177.1"/>
    </source>
</evidence>
<dbReference type="AlphaFoldDB" id="A0A1J5T5L8"/>
<protein>
    <recommendedName>
        <fullName evidence="2">Lipoprotein</fullName>
    </recommendedName>
</protein>
<gene>
    <name evidence="1" type="ORF">GALL_28970</name>
</gene>
<dbReference type="InterPro" id="IPR047780">
    <property type="entry name" value="TssQ-like"/>
</dbReference>
<evidence type="ECO:0008006" key="2">
    <source>
        <dbReference type="Google" id="ProtNLM"/>
    </source>
</evidence>
<name>A0A1J5T5L8_9ZZZZ</name>
<dbReference type="InterPro" id="IPR011990">
    <property type="entry name" value="TPR-like_helical_dom_sf"/>
</dbReference>
<accession>A0A1J5T5L8</accession>
<dbReference type="NCBIfam" id="NF038027">
    <property type="entry name" value="TssQ_fam"/>
    <property type="match status" value="1"/>
</dbReference>